<reference evidence="1" key="1">
    <citation type="submission" date="2016-03" db="EMBL/GenBank/DDBJ databases">
        <title>Mechanisms controlling the formation of the plant cell surface in tip-growing cells are functionally conserved among land plants.</title>
        <authorList>
            <person name="Honkanen S."/>
            <person name="Jones V.A."/>
            <person name="Morieri G."/>
            <person name="Champion C."/>
            <person name="Hetherington A.J."/>
            <person name="Kelly S."/>
            <person name="Saint-Marcoux D."/>
            <person name="Proust H."/>
            <person name="Prescott H."/>
            <person name="Dolan L."/>
        </authorList>
    </citation>
    <scope>NUCLEOTIDE SEQUENCE [LARGE SCALE GENOMIC DNA]</scope>
    <source>
        <tissue evidence="1">Whole gametophyte</tissue>
    </source>
</reference>
<dbReference type="EMBL" id="LVLJ01001455">
    <property type="protein sequence ID" value="OAE29496.1"/>
    <property type="molecule type" value="Genomic_DNA"/>
</dbReference>
<gene>
    <name evidence="1" type="ORF">AXG93_1433s1140</name>
</gene>
<dbReference type="Proteomes" id="UP000077202">
    <property type="component" value="Unassembled WGS sequence"/>
</dbReference>
<protein>
    <submittedName>
        <fullName evidence="1">Uncharacterized protein</fullName>
    </submittedName>
</protein>
<comment type="caution">
    <text evidence="1">The sequence shown here is derived from an EMBL/GenBank/DDBJ whole genome shotgun (WGS) entry which is preliminary data.</text>
</comment>
<evidence type="ECO:0000313" key="2">
    <source>
        <dbReference type="Proteomes" id="UP000077202"/>
    </source>
</evidence>
<proteinExistence type="predicted"/>
<dbReference type="AlphaFoldDB" id="A0A176WBK9"/>
<keyword evidence="2" id="KW-1185">Reference proteome</keyword>
<name>A0A176WBK9_MARPO</name>
<evidence type="ECO:0000313" key="1">
    <source>
        <dbReference type="EMBL" id="OAE29496.1"/>
    </source>
</evidence>
<organism evidence="1 2">
    <name type="scientific">Marchantia polymorpha subsp. ruderalis</name>
    <dbReference type="NCBI Taxonomy" id="1480154"/>
    <lineage>
        <taxon>Eukaryota</taxon>
        <taxon>Viridiplantae</taxon>
        <taxon>Streptophyta</taxon>
        <taxon>Embryophyta</taxon>
        <taxon>Marchantiophyta</taxon>
        <taxon>Marchantiopsida</taxon>
        <taxon>Marchantiidae</taxon>
        <taxon>Marchantiales</taxon>
        <taxon>Marchantiaceae</taxon>
        <taxon>Marchantia</taxon>
    </lineage>
</organism>
<sequence length="171" mass="19455">MKVPRERAAEVLTMSSDFEEDPVTLEEVAAKAVEDVVAVESGPQKVLPLLQYLDRKQKKYADGRTNESYVEIVRNRTRAKVVVTAEVAGVSQQKQSTKHFRRDRLRKLRSEDIQSKSARVLEEEDEEEVERAKCASVDLLSRQEACRTAYDAKTLKVDELSAAAKKTEHEY</sequence>
<accession>A0A176WBK9</accession>